<dbReference type="Proteomes" id="UP001383192">
    <property type="component" value="Unassembled WGS sequence"/>
</dbReference>
<organism evidence="2 3">
    <name type="scientific">Paramarasmius palmivorus</name>
    <dbReference type="NCBI Taxonomy" id="297713"/>
    <lineage>
        <taxon>Eukaryota</taxon>
        <taxon>Fungi</taxon>
        <taxon>Dikarya</taxon>
        <taxon>Basidiomycota</taxon>
        <taxon>Agaricomycotina</taxon>
        <taxon>Agaricomycetes</taxon>
        <taxon>Agaricomycetidae</taxon>
        <taxon>Agaricales</taxon>
        <taxon>Marasmiineae</taxon>
        <taxon>Marasmiaceae</taxon>
        <taxon>Paramarasmius</taxon>
    </lineage>
</organism>
<gene>
    <name evidence="2" type="ORF">VNI00_003608</name>
</gene>
<name>A0AAW0DSV5_9AGAR</name>
<keyword evidence="3" id="KW-1185">Reference proteome</keyword>
<reference evidence="2 3" key="1">
    <citation type="submission" date="2024-01" db="EMBL/GenBank/DDBJ databases">
        <title>A draft genome for a cacao thread blight-causing isolate of Paramarasmius palmivorus.</title>
        <authorList>
            <person name="Baruah I.K."/>
            <person name="Bukari Y."/>
            <person name="Amoako-Attah I."/>
            <person name="Meinhardt L.W."/>
            <person name="Bailey B.A."/>
            <person name="Cohen S.P."/>
        </authorList>
    </citation>
    <scope>NUCLEOTIDE SEQUENCE [LARGE SCALE GENOMIC DNA]</scope>
    <source>
        <strain evidence="2 3">GH-12</strain>
    </source>
</reference>
<feature type="region of interest" description="Disordered" evidence="1">
    <location>
        <begin position="1"/>
        <end position="47"/>
    </location>
</feature>
<accession>A0AAW0DSV5</accession>
<sequence length="260" mass="29047">MPTRKQMRSSTPDSDSYEDKIVVKKDRPKGTRSEHRQPDIFRATREKTKIGTEWSSLGEAINATLQNNFQPTVERDSDISSRTRSAIRSKIVDIQPHRQPSEKEIIEISETSDSGAPSQRGAVTRSKAANARMPSGKETVEILETSDTESDAKVSFIEGSAHCILSKTEAGKLDRERLTTMAEEIDKVSEEIRVAGEERAKRLDCLLSQLENRDISDKACVELLGQISRTLEGADVVSEKIRKLVPFVEIPVVRKRKAAK</sequence>
<evidence type="ECO:0000313" key="2">
    <source>
        <dbReference type="EMBL" id="KAK7054410.1"/>
    </source>
</evidence>
<feature type="region of interest" description="Disordered" evidence="1">
    <location>
        <begin position="109"/>
        <end position="137"/>
    </location>
</feature>
<proteinExistence type="predicted"/>
<evidence type="ECO:0000256" key="1">
    <source>
        <dbReference type="SAM" id="MobiDB-lite"/>
    </source>
</evidence>
<dbReference type="EMBL" id="JAYKXP010000009">
    <property type="protein sequence ID" value="KAK7054410.1"/>
    <property type="molecule type" value="Genomic_DNA"/>
</dbReference>
<comment type="caution">
    <text evidence="2">The sequence shown here is derived from an EMBL/GenBank/DDBJ whole genome shotgun (WGS) entry which is preliminary data.</text>
</comment>
<evidence type="ECO:0000313" key="3">
    <source>
        <dbReference type="Proteomes" id="UP001383192"/>
    </source>
</evidence>
<dbReference type="AlphaFoldDB" id="A0AAW0DSV5"/>
<protein>
    <submittedName>
        <fullName evidence="2">Uncharacterized protein</fullName>
    </submittedName>
</protein>
<feature type="compositionally biased region" description="Basic and acidic residues" evidence="1">
    <location>
        <begin position="17"/>
        <end position="47"/>
    </location>
</feature>